<reference evidence="1" key="2">
    <citation type="journal article" date="2021" name="Genome Biol. Evol.">
        <title>Developing a high-quality reference genome for a parasitic bivalve with doubly uniparental inheritance (Bivalvia: Unionida).</title>
        <authorList>
            <person name="Smith C.H."/>
        </authorList>
    </citation>
    <scope>NUCLEOTIDE SEQUENCE</scope>
    <source>
        <strain evidence="1">CHS0354</strain>
        <tissue evidence="1">Mantle</tissue>
    </source>
</reference>
<dbReference type="Gene3D" id="2.60.120.260">
    <property type="entry name" value="Galactose-binding domain-like"/>
    <property type="match status" value="1"/>
</dbReference>
<reference evidence="1" key="3">
    <citation type="submission" date="2023-05" db="EMBL/GenBank/DDBJ databases">
        <authorList>
            <person name="Smith C.H."/>
        </authorList>
    </citation>
    <scope>NUCLEOTIDE SEQUENCE</scope>
    <source>
        <strain evidence="1">CHS0354</strain>
        <tissue evidence="1">Mantle</tissue>
    </source>
</reference>
<organism evidence="1 2">
    <name type="scientific">Potamilus streckersoni</name>
    <dbReference type="NCBI Taxonomy" id="2493646"/>
    <lineage>
        <taxon>Eukaryota</taxon>
        <taxon>Metazoa</taxon>
        <taxon>Spiralia</taxon>
        <taxon>Lophotrochozoa</taxon>
        <taxon>Mollusca</taxon>
        <taxon>Bivalvia</taxon>
        <taxon>Autobranchia</taxon>
        <taxon>Heteroconchia</taxon>
        <taxon>Palaeoheterodonta</taxon>
        <taxon>Unionida</taxon>
        <taxon>Unionoidea</taxon>
        <taxon>Unionidae</taxon>
        <taxon>Ambleminae</taxon>
        <taxon>Lampsilini</taxon>
        <taxon>Potamilus</taxon>
    </lineage>
</organism>
<evidence type="ECO:0000313" key="1">
    <source>
        <dbReference type="EMBL" id="KAK3596440.1"/>
    </source>
</evidence>
<evidence type="ECO:0000313" key="2">
    <source>
        <dbReference type="Proteomes" id="UP001195483"/>
    </source>
</evidence>
<dbReference type="Proteomes" id="UP001195483">
    <property type="component" value="Unassembled WGS sequence"/>
</dbReference>
<keyword evidence="2" id="KW-1185">Reference proteome</keyword>
<reference evidence="1" key="1">
    <citation type="journal article" date="2021" name="Genome Biol. Evol.">
        <title>A High-Quality Reference Genome for a Parasitic Bivalve with Doubly Uniparental Inheritance (Bivalvia: Unionida).</title>
        <authorList>
            <person name="Smith C.H."/>
        </authorList>
    </citation>
    <scope>NUCLEOTIDE SEQUENCE</scope>
    <source>
        <strain evidence="1">CHS0354</strain>
    </source>
</reference>
<protein>
    <submittedName>
        <fullName evidence="1">Uncharacterized protein</fullName>
    </submittedName>
</protein>
<name>A0AAE0SRM5_9BIVA</name>
<dbReference type="AlphaFoldDB" id="A0AAE0SRM5"/>
<comment type="caution">
    <text evidence="1">The sequence shown here is derived from an EMBL/GenBank/DDBJ whole genome shotgun (WGS) entry which is preliminary data.</text>
</comment>
<gene>
    <name evidence="1" type="ORF">CHS0354_033403</name>
</gene>
<dbReference type="EMBL" id="JAEAOA010001955">
    <property type="protein sequence ID" value="KAK3596440.1"/>
    <property type="molecule type" value="Genomic_DNA"/>
</dbReference>
<accession>A0AAE0SRM5</accession>
<proteinExistence type="predicted"/>
<sequence>MRQLRYTVFQIIPAGLVSIQASLVIFEAENVVLFEGKRVTPRSEASGQSTLKMNKGQTSSIEFCLTKHSEIEVHKVWYSNDGECDLITVTVDNKMLGQVLSEPLSKGGEGWNIFKPSGPLNCIVYLSEGRLHLSFYVEKGDEYGVEIDKIVLLLHNDVDLSQTQNITQGSGVAEMTVTPLDTDLKSYLISYGLIIEFSLDGPSIGMMDSELGSNIKVLFRGVVNPVHLSMQYFGRWSKWSESVNKTYIQIKLVTHGTYRILSGEKEEETV</sequence>